<keyword evidence="1" id="KW-0472">Membrane</keyword>
<gene>
    <name evidence="2" type="ORF">CDAR_365651</name>
</gene>
<name>A0AAV4RI28_9ARAC</name>
<dbReference type="EMBL" id="BPLQ01006071">
    <property type="protein sequence ID" value="GIY19782.1"/>
    <property type="molecule type" value="Genomic_DNA"/>
</dbReference>
<proteinExistence type="predicted"/>
<organism evidence="2 3">
    <name type="scientific">Caerostris darwini</name>
    <dbReference type="NCBI Taxonomy" id="1538125"/>
    <lineage>
        <taxon>Eukaryota</taxon>
        <taxon>Metazoa</taxon>
        <taxon>Ecdysozoa</taxon>
        <taxon>Arthropoda</taxon>
        <taxon>Chelicerata</taxon>
        <taxon>Arachnida</taxon>
        <taxon>Araneae</taxon>
        <taxon>Araneomorphae</taxon>
        <taxon>Entelegynae</taxon>
        <taxon>Araneoidea</taxon>
        <taxon>Araneidae</taxon>
        <taxon>Caerostris</taxon>
    </lineage>
</organism>
<evidence type="ECO:0000256" key="1">
    <source>
        <dbReference type="SAM" id="Phobius"/>
    </source>
</evidence>
<keyword evidence="1" id="KW-1133">Transmembrane helix</keyword>
<keyword evidence="1" id="KW-0812">Transmembrane</keyword>
<evidence type="ECO:0000313" key="3">
    <source>
        <dbReference type="Proteomes" id="UP001054837"/>
    </source>
</evidence>
<keyword evidence="3" id="KW-1185">Reference proteome</keyword>
<sequence>MFTHSQRDINAITLPRGFKKVALGNSLENNFSSERSRGRVFCESARFLGLFSALATFQTICSSIFLPSLTCRPLINGRSSFVIFFFCTSSITSDPISCACRKPQEFRFAEGQRWKHNHLPFLS</sequence>
<feature type="transmembrane region" description="Helical" evidence="1">
    <location>
        <begin position="47"/>
        <end position="66"/>
    </location>
</feature>
<dbReference type="Proteomes" id="UP001054837">
    <property type="component" value="Unassembled WGS sequence"/>
</dbReference>
<evidence type="ECO:0000313" key="2">
    <source>
        <dbReference type="EMBL" id="GIY19782.1"/>
    </source>
</evidence>
<dbReference type="AlphaFoldDB" id="A0AAV4RI28"/>
<protein>
    <submittedName>
        <fullName evidence="2">Uncharacterized protein</fullName>
    </submittedName>
</protein>
<comment type="caution">
    <text evidence="2">The sequence shown here is derived from an EMBL/GenBank/DDBJ whole genome shotgun (WGS) entry which is preliminary data.</text>
</comment>
<accession>A0AAV4RI28</accession>
<reference evidence="2 3" key="1">
    <citation type="submission" date="2021-06" db="EMBL/GenBank/DDBJ databases">
        <title>Caerostris darwini draft genome.</title>
        <authorList>
            <person name="Kono N."/>
            <person name="Arakawa K."/>
        </authorList>
    </citation>
    <scope>NUCLEOTIDE SEQUENCE [LARGE SCALE GENOMIC DNA]</scope>
</reference>